<evidence type="ECO:0000259" key="2">
    <source>
        <dbReference type="Pfam" id="PF13231"/>
    </source>
</evidence>
<dbReference type="KEGG" id="mpl:Mpal_1555"/>
<dbReference type="PANTHER" id="PTHR41710">
    <property type="entry name" value="GLYCOSYL TRANSFERASE, FAMILY 39"/>
    <property type="match status" value="1"/>
</dbReference>
<feature type="transmembrane region" description="Helical" evidence="1">
    <location>
        <begin position="212"/>
        <end position="232"/>
    </location>
</feature>
<dbReference type="EMBL" id="CP001338">
    <property type="protein sequence ID" value="ACL16868.1"/>
    <property type="molecule type" value="Genomic_DNA"/>
</dbReference>
<keyword evidence="1" id="KW-1133">Transmembrane helix</keyword>
<feature type="transmembrane region" description="Helical" evidence="1">
    <location>
        <begin position="184"/>
        <end position="200"/>
    </location>
</feature>
<feature type="domain" description="Glycosyltransferase RgtA/B/C/D-like" evidence="2">
    <location>
        <begin position="67"/>
        <end position="221"/>
    </location>
</feature>
<dbReference type="eggNOG" id="arCOG00562">
    <property type="taxonomic scope" value="Archaea"/>
</dbReference>
<dbReference type="Pfam" id="PF13231">
    <property type="entry name" value="PMT_2"/>
    <property type="match status" value="1"/>
</dbReference>
<feature type="transmembrane region" description="Helical" evidence="1">
    <location>
        <begin position="321"/>
        <end position="339"/>
    </location>
</feature>
<keyword evidence="3" id="KW-0808">Transferase</keyword>
<accession>B8GIQ5</accession>
<evidence type="ECO:0000256" key="1">
    <source>
        <dbReference type="SAM" id="Phobius"/>
    </source>
</evidence>
<dbReference type="PANTHER" id="PTHR41710:SF2">
    <property type="entry name" value="GLYCOSYL TRANSFERASE FAMILY 39_83 DOMAIN-CONTAINING PROTEIN"/>
    <property type="match status" value="1"/>
</dbReference>
<evidence type="ECO:0000313" key="3">
    <source>
        <dbReference type="EMBL" id="ACL16868.1"/>
    </source>
</evidence>
<dbReference type="NCBIfam" id="TIGR03663">
    <property type="entry name" value="flippase activity-associated protein Agl23"/>
    <property type="match status" value="1"/>
</dbReference>
<dbReference type="RefSeq" id="WP_012618187.1">
    <property type="nucleotide sequence ID" value="NC_011832.1"/>
</dbReference>
<keyword evidence="1" id="KW-0472">Membrane</keyword>
<reference evidence="3 4" key="1">
    <citation type="journal article" date="2015" name="Genome Announc.">
        <title>Complete Genome Sequence of Methanosphaerula palustris E1-9CT, a Hydrogenotrophic Methanogen Isolated from a Minerotrophic Fen Peatland.</title>
        <authorList>
            <person name="Cadillo-Quiroz H."/>
            <person name="Browne P."/>
            <person name="Kyrpides N."/>
            <person name="Woyke T."/>
            <person name="Goodwin L."/>
            <person name="Detter C."/>
            <person name="Yavitt J.B."/>
            <person name="Zinder S.H."/>
        </authorList>
    </citation>
    <scope>NUCLEOTIDE SEQUENCE [LARGE SCALE GENOMIC DNA]</scope>
    <source>
        <strain evidence="4">ATCC BAA-1556 / DSM 19958 / E1-9c</strain>
    </source>
</reference>
<feature type="transmembrane region" description="Helical" evidence="1">
    <location>
        <begin position="414"/>
        <end position="434"/>
    </location>
</feature>
<feature type="transmembrane region" description="Helical" evidence="1">
    <location>
        <begin position="382"/>
        <end position="402"/>
    </location>
</feature>
<dbReference type="GO" id="GO:0016740">
    <property type="term" value="F:transferase activity"/>
    <property type="evidence" value="ECO:0007669"/>
    <property type="project" value="UniProtKB-KW"/>
</dbReference>
<feature type="transmembrane region" description="Helical" evidence="1">
    <location>
        <begin position="142"/>
        <end position="159"/>
    </location>
</feature>
<evidence type="ECO:0000313" key="4">
    <source>
        <dbReference type="Proteomes" id="UP000002457"/>
    </source>
</evidence>
<protein>
    <submittedName>
        <fullName evidence="3">Glycosyl transferase family 39</fullName>
    </submittedName>
</protein>
<gene>
    <name evidence="3" type="ordered locus">Mpal_1555</name>
</gene>
<feature type="transmembrane region" description="Helical" evidence="1">
    <location>
        <begin position="263"/>
        <end position="291"/>
    </location>
</feature>
<sequence length="608" mass="69530">MSAADFSSTVKKILSFESIFLLIVLLTAFLRFYQLDFKLFHHDEAIHAWFSYELLTKGTYVYDPMYHGPLLYYLTTAMFRIFGDTDLVGRLFPALLGTLIVPLVYAVYRLGYLDKRQTIVAALLVAISPNMVYFSRFLRQDMFMLFFTMLLIVSLLYYFEKGQTRYALAAAVAAAGGLCLKEEMPLILIFLGIFFLYMIIRKKFVLPPSWKVDLVLGIVVIVGIMSVLYSAFGMHLDTLWTGPFNAIQHWVEMHEEQRLGGPWFFYILLFGLYEVPILGLAIISIASYVAVRKKSQILSILKREHGVESPALKIQDRRDDFFILSLWWMLCSMAMYAYIGEKVPWLIVQQLLPMCFVASYLFREVRSGERLIQGSRSTTSTWGLGTMIGIIIVTAVSLLGMGETLIKALSGHELVLTLIIPFIVVLLVAGYLYQNRDHIATPVRKVPGVIFSLLPIFAILLFGVLLIGMTHHVAYSPTDISEPIVQVQNSEDLRGLFQEIDASNKTVIASANYWPLPWYYRGDRWNKITFYGAKVADTQIYSGDFDLAIVNSADSYPYLAGYKKETIHLNYWFSYYDNQNRLLDYYMQRDGKLGSMDLDIFTKIKPIS</sequence>
<feature type="transmembrane region" description="Helical" evidence="1">
    <location>
        <begin position="446"/>
        <end position="469"/>
    </location>
</feature>
<keyword evidence="1" id="KW-0812">Transmembrane</keyword>
<feature type="transmembrane region" description="Helical" evidence="1">
    <location>
        <begin position="345"/>
        <end position="362"/>
    </location>
</feature>
<keyword evidence="4" id="KW-1185">Reference proteome</keyword>
<proteinExistence type="predicted"/>
<feature type="transmembrane region" description="Helical" evidence="1">
    <location>
        <begin position="87"/>
        <end position="107"/>
    </location>
</feature>
<dbReference type="OrthoDB" id="313515at2157"/>
<name>B8GIQ5_METPE</name>
<dbReference type="STRING" id="521011.Mpal_1555"/>
<dbReference type="GeneID" id="7271100"/>
<feature type="transmembrane region" description="Helical" evidence="1">
    <location>
        <begin position="119"/>
        <end position="135"/>
    </location>
</feature>
<dbReference type="InterPro" id="IPR019962">
    <property type="entry name" value="CHP03663"/>
</dbReference>
<feature type="transmembrane region" description="Helical" evidence="1">
    <location>
        <begin position="13"/>
        <end position="33"/>
    </location>
</feature>
<dbReference type="AlphaFoldDB" id="B8GIQ5"/>
<organism evidence="3 4">
    <name type="scientific">Methanosphaerula palustris (strain ATCC BAA-1556 / DSM 19958 / E1-9c)</name>
    <dbReference type="NCBI Taxonomy" id="521011"/>
    <lineage>
        <taxon>Archaea</taxon>
        <taxon>Methanobacteriati</taxon>
        <taxon>Methanobacteriota</taxon>
        <taxon>Stenosarchaea group</taxon>
        <taxon>Methanomicrobia</taxon>
        <taxon>Methanomicrobiales</taxon>
        <taxon>Methanoregulaceae</taxon>
        <taxon>Methanosphaerula</taxon>
    </lineage>
</organism>
<dbReference type="HOGENOM" id="CLU_021313_0_0_2"/>
<dbReference type="InterPro" id="IPR038731">
    <property type="entry name" value="RgtA/B/C-like"/>
</dbReference>
<dbReference type="Proteomes" id="UP000002457">
    <property type="component" value="Chromosome"/>
</dbReference>